<dbReference type="Proteomes" id="UP001334501">
    <property type="component" value="Unassembled WGS sequence"/>
</dbReference>
<comment type="caution">
    <text evidence="1">The sequence shown here is derived from an EMBL/GenBank/DDBJ whole genome shotgun (WGS) entry which is preliminary data.</text>
</comment>
<name>A0ABU7YTY5_9GAMM</name>
<gene>
    <name evidence="1" type="ORF">SNE33_13435</name>
</gene>
<reference evidence="1 2" key="1">
    <citation type="journal article" date="2017" name="Curr. Microbiol.">
        <title>Lysobacter zhanggongensis sp. nov. Isolated from a Pit Mud.</title>
        <authorList>
            <person name="Zhang X.F."/>
            <person name="Wang H.H."/>
            <person name="Sun X.Y."/>
            <person name="Pan C.M."/>
        </authorList>
    </citation>
    <scope>NUCLEOTIDE SEQUENCE [LARGE SCALE GENOMIC DNA]</scope>
    <source>
        <strain evidence="1 2">ZGLJ7-1</strain>
    </source>
</reference>
<organism evidence="1 2">
    <name type="scientific">Lysobacter zhanggongensis</name>
    <dbReference type="NCBI Taxonomy" id="1774951"/>
    <lineage>
        <taxon>Bacteria</taxon>
        <taxon>Pseudomonadati</taxon>
        <taxon>Pseudomonadota</taxon>
        <taxon>Gammaproteobacteria</taxon>
        <taxon>Lysobacterales</taxon>
        <taxon>Lysobacteraceae</taxon>
        <taxon>Lysobacter</taxon>
    </lineage>
</organism>
<keyword evidence="2" id="KW-1185">Reference proteome</keyword>
<accession>A0ABU7YTY5</accession>
<feature type="non-terminal residue" evidence="1">
    <location>
        <position position="147"/>
    </location>
</feature>
<evidence type="ECO:0000313" key="2">
    <source>
        <dbReference type="Proteomes" id="UP001334501"/>
    </source>
</evidence>
<sequence>MKMERPQLSMASIAPLLPLLAVVCALLALWFGWSGWQQYQDGTRRDAILQSRDGALKAIGDSLTAERQRFDQQLANPVLRAAIAGGDFARAGALLSDGWPGASDGTVLAPTLDSAYAALPEGGFGRLGVLEAAVASDATVARVVDTA</sequence>
<evidence type="ECO:0000313" key="1">
    <source>
        <dbReference type="EMBL" id="MEG3158840.1"/>
    </source>
</evidence>
<proteinExistence type="predicted"/>
<protein>
    <submittedName>
        <fullName evidence="1">Uncharacterized protein</fullName>
    </submittedName>
</protein>
<dbReference type="EMBL" id="JAXGFO010000163">
    <property type="protein sequence ID" value="MEG3158840.1"/>
    <property type="molecule type" value="Genomic_DNA"/>
</dbReference>